<proteinExistence type="predicted"/>
<evidence type="ECO:0000313" key="1">
    <source>
        <dbReference type="EMBL" id="GAH49973.1"/>
    </source>
</evidence>
<dbReference type="AlphaFoldDB" id="X1HXH8"/>
<gene>
    <name evidence="1" type="ORF">S03H2_29618</name>
</gene>
<comment type="caution">
    <text evidence="1">The sequence shown here is derived from an EMBL/GenBank/DDBJ whole genome shotgun (WGS) entry which is preliminary data.</text>
</comment>
<reference evidence="1" key="1">
    <citation type="journal article" date="2014" name="Front. Microbiol.">
        <title>High frequency of phylogenetically diverse reductive dehalogenase-homologous genes in deep subseafloor sedimentary metagenomes.</title>
        <authorList>
            <person name="Kawai M."/>
            <person name="Futagami T."/>
            <person name="Toyoda A."/>
            <person name="Takaki Y."/>
            <person name="Nishi S."/>
            <person name="Hori S."/>
            <person name="Arai W."/>
            <person name="Tsubouchi T."/>
            <person name="Morono Y."/>
            <person name="Uchiyama I."/>
            <person name="Ito T."/>
            <person name="Fujiyama A."/>
            <person name="Inagaki F."/>
            <person name="Takami H."/>
        </authorList>
    </citation>
    <scope>NUCLEOTIDE SEQUENCE</scope>
    <source>
        <strain evidence="1">Expedition CK06-06</strain>
    </source>
</reference>
<sequence>EAKIIFLFHKKDPDYVPDERNLKGKFLEKVEPDLKLENIPYTMYDTTIFDIKSIKTAFGQES</sequence>
<organism evidence="1">
    <name type="scientific">marine sediment metagenome</name>
    <dbReference type="NCBI Taxonomy" id="412755"/>
    <lineage>
        <taxon>unclassified sequences</taxon>
        <taxon>metagenomes</taxon>
        <taxon>ecological metagenomes</taxon>
    </lineage>
</organism>
<accession>X1HXH8</accession>
<dbReference type="EMBL" id="BARU01017886">
    <property type="protein sequence ID" value="GAH49973.1"/>
    <property type="molecule type" value="Genomic_DNA"/>
</dbReference>
<protein>
    <submittedName>
        <fullName evidence="1">Uncharacterized protein</fullName>
    </submittedName>
</protein>
<feature type="non-terminal residue" evidence="1">
    <location>
        <position position="1"/>
    </location>
</feature>
<name>X1HXH8_9ZZZZ</name>